<dbReference type="PANTHER" id="PTHR43108">
    <property type="entry name" value="N-ACETYLGLUCOSAMINE-6-SULFATASE FAMILY MEMBER"/>
    <property type="match status" value="1"/>
</dbReference>
<evidence type="ECO:0000256" key="1">
    <source>
        <dbReference type="ARBA" id="ARBA00001913"/>
    </source>
</evidence>
<comment type="caution">
    <text evidence="10">The sequence shown here is derived from an EMBL/GenBank/DDBJ whole genome shotgun (WGS) entry which is preliminary data.</text>
</comment>
<dbReference type="EMBL" id="JBAMIC010000012">
    <property type="protein sequence ID" value="KAK7099407.1"/>
    <property type="molecule type" value="Genomic_DNA"/>
</dbReference>
<evidence type="ECO:0000256" key="6">
    <source>
        <dbReference type="PIRSR" id="PIRSR036666-50"/>
    </source>
</evidence>
<dbReference type="CDD" id="cd16147">
    <property type="entry name" value="G6S"/>
    <property type="match status" value="1"/>
</dbReference>
<comment type="PTM">
    <text evidence="6">The conversion to 3-oxoalanine (also known as C-formylglycine, FGly), of a serine or cysteine residue in prokaryotes and of a cysteine residue in eukaryotes, is critical for catalytic activity.</text>
</comment>
<keyword evidence="3 8" id="KW-0732">Signal</keyword>
<dbReference type="Proteomes" id="UP001374579">
    <property type="component" value="Unassembled WGS sequence"/>
</dbReference>
<dbReference type="PROSITE" id="PS00523">
    <property type="entry name" value="SULFATASE_1"/>
    <property type="match status" value="1"/>
</dbReference>
<dbReference type="PROSITE" id="PS00149">
    <property type="entry name" value="SULFATASE_2"/>
    <property type="match status" value="1"/>
</dbReference>
<dbReference type="PANTHER" id="PTHR43108:SF8">
    <property type="entry name" value="SD21168P"/>
    <property type="match status" value="1"/>
</dbReference>
<dbReference type="GO" id="GO:0008449">
    <property type="term" value="F:N-acetylglucosamine-6-sulfatase activity"/>
    <property type="evidence" value="ECO:0007669"/>
    <property type="project" value="InterPro"/>
</dbReference>
<dbReference type="Pfam" id="PF00884">
    <property type="entry name" value="Sulfatase"/>
    <property type="match status" value="1"/>
</dbReference>
<feature type="compositionally biased region" description="Basic residues" evidence="7">
    <location>
        <begin position="547"/>
        <end position="560"/>
    </location>
</feature>
<dbReference type="InterPro" id="IPR024607">
    <property type="entry name" value="Sulfatase_CS"/>
</dbReference>
<evidence type="ECO:0000256" key="2">
    <source>
        <dbReference type="ARBA" id="ARBA00008779"/>
    </source>
</evidence>
<feature type="signal peptide" evidence="8">
    <location>
        <begin position="1"/>
        <end position="20"/>
    </location>
</feature>
<dbReference type="Gene3D" id="3.40.720.10">
    <property type="entry name" value="Alkaline Phosphatase, subunit A"/>
    <property type="match status" value="1"/>
</dbReference>
<keyword evidence="11" id="KW-1185">Reference proteome</keyword>
<evidence type="ECO:0000256" key="5">
    <source>
        <dbReference type="ARBA" id="ARBA00023180"/>
    </source>
</evidence>
<protein>
    <recommendedName>
        <fullName evidence="9">Sulfatase N-terminal domain-containing protein</fullName>
    </recommendedName>
</protein>
<accession>A0AAN9G900</accession>
<dbReference type="InterPro" id="IPR017850">
    <property type="entry name" value="Alkaline_phosphatase_core_sf"/>
</dbReference>
<feature type="compositionally biased region" description="Basic and acidic residues" evidence="7">
    <location>
        <begin position="535"/>
        <end position="546"/>
    </location>
</feature>
<dbReference type="GO" id="GO:0030203">
    <property type="term" value="P:glycosaminoglycan metabolic process"/>
    <property type="evidence" value="ECO:0007669"/>
    <property type="project" value="InterPro"/>
</dbReference>
<feature type="domain" description="Sulfatase N-terminal" evidence="9">
    <location>
        <begin position="31"/>
        <end position="368"/>
    </location>
</feature>
<evidence type="ECO:0000313" key="11">
    <source>
        <dbReference type="Proteomes" id="UP001374579"/>
    </source>
</evidence>
<reference evidence="10 11" key="1">
    <citation type="submission" date="2024-02" db="EMBL/GenBank/DDBJ databases">
        <title>Chromosome-scale genome assembly of the rough periwinkle Littorina saxatilis.</title>
        <authorList>
            <person name="De Jode A."/>
            <person name="Faria R."/>
            <person name="Formenti G."/>
            <person name="Sims Y."/>
            <person name="Smith T.P."/>
            <person name="Tracey A."/>
            <person name="Wood J.M.D."/>
            <person name="Zagrodzka Z.B."/>
            <person name="Johannesson K."/>
            <person name="Butlin R.K."/>
            <person name="Leder E.H."/>
        </authorList>
    </citation>
    <scope>NUCLEOTIDE SEQUENCE [LARGE SCALE GENOMIC DNA]</scope>
    <source>
        <strain evidence="10">Snail1</strain>
        <tissue evidence="10">Muscle</tissue>
    </source>
</reference>
<feature type="modified residue" description="3-oxoalanine (Cys)" evidence="6">
    <location>
        <position position="75"/>
    </location>
</feature>
<dbReference type="AlphaFoldDB" id="A0AAN9G900"/>
<dbReference type="PIRSF" id="PIRSF036666">
    <property type="entry name" value="G6S"/>
    <property type="match status" value="1"/>
</dbReference>
<keyword evidence="4" id="KW-0378">Hydrolase</keyword>
<keyword evidence="5" id="KW-0325">Glycoprotein</keyword>
<feature type="chain" id="PRO_5042856349" description="Sulfatase N-terminal domain-containing protein" evidence="8">
    <location>
        <begin position="21"/>
        <end position="581"/>
    </location>
</feature>
<feature type="region of interest" description="Disordered" evidence="7">
    <location>
        <begin position="527"/>
        <end position="581"/>
    </location>
</feature>
<dbReference type="GO" id="GO:0005539">
    <property type="term" value="F:glycosaminoglycan binding"/>
    <property type="evidence" value="ECO:0007669"/>
    <property type="project" value="TreeGrafter"/>
</dbReference>
<sequence length="581" mass="65056">MFVDKACVVVVAAILVVAAAQSTTTSTPKPPNIVFVLTDDQDLVLGGMEPMQKTTNLIGKQGITFENAFVSVPICCPSRSSFLTGKYQHNHHAFNNSVAGGCSSTSWQQEQEPKAFPVYLKQQGYSTFYAGKYLNRYGYDNVGGTAHVPPGWDWWVGLVGNSVYYDYDLSVNGTTESHGHDYLEDYLTDLINRKGQEFLELQNDNSAPFFMMLSAPACHEPFPSAPHYSHYYAGKKAPRDHGSFNVKAHDKHWLLEQPIIPMPNDTLDLVDDFYQNRLRTLLSVDDMVEDVYNVLRRKKMLDNTYLFFTSDHGYHLGQFGLPYDKREPYEFDIRVPLMVKGPGIKAGMVSKESPMNIDFGPTFISLAGGSVPSFMDGKTMEPLWRDPVGSKGFRDNVLIEYSGEEKQSINGCPQLTGQRVFNCNHLAHCVCEDAHNNTFACVRSTMGSNVYKYCEFKDDASFVEMYDLIADPWELTNLEKNADTSGVQATLKQALHELTACSGATCNIQKLKTKTIRKEAKKSEEMISAATSYSKSEKKAKGEGKKERKKGKDKKKKGGNRKAVTENQPVVLFTQPDNFLM</sequence>
<gene>
    <name evidence="10" type="ORF">V1264_003550</name>
</gene>
<evidence type="ECO:0000256" key="4">
    <source>
        <dbReference type="ARBA" id="ARBA00022801"/>
    </source>
</evidence>
<comment type="similarity">
    <text evidence="2">Belongs to the sulfatase family.</text>
</comment>
<evidence type="ECO:0000256" key="3">
    <source>
        <dbReference type="ARBA" id="ARBA00022729"/>
    </source>
</evidence>
<dbReference type="SUPFAM" id="SSF53649">
    <property type="entry name" value="Alkaline phosphatase-like"/>
    <property type="match status" value="1"/>
</dbReference>
<name>A0AAN9G900_9CAEN</name>
<dbReference type="InterPro" id="IPR012251">
    <property type="entry name" value="GlcNAc_6-SO4ase"/>
</dbReference>
<evidence type="ECO:0000259" key="9">
    <source>
        <dbReference type="Pfam" id="PF00884"/>
    </source>
</evidence>
<organism evidence="10 11">
    <name type="scientific">Littorina saxatilis</name>
    <dbReference type="NCBI Taxonomy" id="31220"/>
    <lineage>
        <taxon>Eukaryota</taxon>
        <taxon>Metazoa</taxon>
        <taxon>Spiralia</taxon>
        <taxon>Lophotrochozoa</taxon>
        <taxon>Mollusca</taxon>
        <taxon>Gastropoda</taxon>
        <taxon>Caenogastropoda</taxon>
        <taxon>Littorinimorpha</taxon>
        <taxon>Littorinoidea</taxon>
        <taxon>Littorinidae</taxon>
        <taxon>Littorina</taxon>
    </lineage>
</organism>
<proteinExistence type="inferred from homology"/>
<evidence type="ECO:0000256" key="8">
    <source>
        <dbReference type="SAM" id="SignalP"/>
    </source>
</evidence>
<evidence type="ECO:0000313" key="10">
    <source>
        <dbReference type="EMBL" id="KAK7099407.1"/>
    </source>
</evidence>
<dbReference type="InterPro" id="IPR000917">
    <property type="entry name" value="Sulfatase_N"/>
</dbReference>
<evidence type="ECO:0000256" key="7">
    <source>
        <dbReference type="SAM" id="MobiDB-lite"/>
    </source>
</evidence>
<comment type="cofactor">
    <cofactor evidence="1">
        <name>Ca(2+)</name>
        <dbReference type="ChEBI" id="CHEBI:29108"/>
    </cofactor>
</comment>